<keyword evidence="2" id="KW-1185">Reference proteome</keyword>
<dbReference type="AlphaFoldDB" id="A0AAD1SPH3"/>
<sequence length="191" mass="21390">MGTSSDVIVHFQNRSDRQALMSAVHHKSPYHFEEHALNFYQDLSRATMVWLRSMRPLTAELIKHRIPYKWGSPRSLLVPHDTGTLKITDASEAAGTLRILGLSTHTREQQQPGAPPQHTAWDPARVHLFMSAATKLSENSIKYNGLRHLAQHLCTCTLIEAIDLSSNSIDNAGVETLSGVLSKFKNLKKIM</sequence>
<protein>
    <submittedName>
        <fullName evidence="1">Uncharacterized protein</fullName>
    </submittedName>
</protein>
<proteinExistence type="predicted"/>
<dbReference type="Proteomes" id="UP001295444">
    <property type="component" value="Chromosome 06"/>
</dbReference>
<dbReference type="EMBL" id="OW240917">
    <property type="protein sequence ID" value="CAH2302681.1"/>
    <property type="molecule type" value="Genomic_DNA"/>
</dbReference>
<organism evidence="1 2">
    <name type="scientific">Pelobates cultripes</name>
    <name type="common">Western spadefoot toad</name>
    <dbReference type="NCBI Taxonomy" id="61616"/>
    <lineage>
        <taxon>Eukaryota</taxon>
        <taxon>Metazoa</taxon>
        <taxon>Chordata</taxon>
        <taxon>Craniata</taxon>
        <taxon>Vertebrata</taxon>
        <taxon>Euteleostomi</taxon>
        <taxon>Amphibia</taxon>
        <taxon>Batrachia</taxon>
        <taxon>Anura</taxon>
        <taxon>Pelobatoidea</taxon>
        <taxon>Pelobatidae</taxon>
        <taxon>Pelobates</taxon>
    </lineage>
</organism>
<evidence type="ECO:0000313" key="1">
    <source>
        <dbReference type="EMBL" id="CAH2302681.1"/>
    </source>
</evidence>
<dbReference type="Gene3D" id="3.80.10.10">
    <property type="entry name" value="Ribonuclease Inhibitor"/>
    <property type="match status" value="1"/>
</dbReference>
<accession>A0AAD1SPH3</accession>
<dbReference type="SUPFAM" id="SSF52047">
    <property type="entry name" value="RNI-like"/>
    <property type="match status" value="1"/>
</dbReference>
<gene>
    <name evidence="1" type="ORF">PECUL_23A048991</name>
</gene>
<reference evidence="1" key="1">
    <citation type="submission" date="2022-03" db="EMBL/GenBank/DDBJ databases">
        <authorList>
            <person name="Alioto T."/>
            <person name="Alioto T."/>
            <person name="Gomez Garrido J."/>
        </authorList>
    </citation>
    <scope>NUCLEOTIDE SEQUENCE</scope>
</reference>
<name>A0AAD1SPH3_PELCU</name>
<evidence type="ECO:0000313" key="2">
    <source>
        <dbReference type="Proteomes" id="UP001295444"/>
    </source>
</evidence>
<dbReference type="InterPro" id="IPR032675">
    <property type="entry name" value="LRR_dom_sf"/>
</dbReference>